<dbReference type="InterPro" id="IPR016024">
    <property type="entry name" value="ARM-type_fold"/>
</dbReference>
<comment type="caution">
    <text evidence="1">The sequence shown here is derived from an EMBL/GenBank/DDBJ whole genome shotgun (WGS) entry which is preliminary data.</text>
</comment>
<sequence>MDEAEFAKYLELGRENARVMELATNHCRHMRFVESGGRGMLEEMTGLPVNSRRVECPVAIGNMSGMRLDHVTLGFYAEHCGGCEMRSPTGRLPNLETEAHTRQERAAVAGAKEAEALRLRAVARAERAERRRSLRAMEDPVSAGILDDLDVLDPDPAVEWDVEAAKGARRRLTTIAGRASDRFDLTIIDELFDLVETVGVSELLEPLRHLASQRPELAGRLVATALAALRSRPSIEAGRCLTDHASLVDPANVDDAVIWSAVALAGSKTPEDHHLSGPMPVVQANDPGPLRVLAEISRDPLVARLAAMLPRPVVTSIITAPHHRPPPVSDFDRRAAGGAIEHLASTHLEVALELLPNLAVSLGVPPEDSYDPGTVGTAERALGRMLVAAPARVVGMLEDAGKYASEKIRDGLVGAVRHAVDMVDTDYVHRRAHDPVTSPEAATAVTDAAFAFLIARTDESWGHEVTFSAAETIERMGRWHGGSLLSKHLDATLGAFVTLTRQRENTPRSAVTLTAPPDPLAGMEAWSRRNGLYQSARRLLSAVESASATDPLRVSRTVTALITNERDSELGAEVVMPLLATLGEVGRLHGDQPGVLQAIVPTLHTYLVDADPGSRSAALKAWTTIGGSHALPSTVADLLPALIGDPYVVMVDAVLDAACRLPWTGQDARMQLGLYAYRVMEGVNVTEHFETFMAALAAFRIHGPGPDAVAVMEKRALARVPAMEWHQASNLTDQPWQPDARVVPELAVLWLALAPRRTYGLRQRDEAEDALNGLLDCGAGLLGLPAADIIDIGARHSPESHYGSMEYAEVLARAERRDDVVTLLETALKRIPHEPARSSQRALTALALALARLQVTLASKPAENADSAAMGAAIDDVGAAIATCLGHSEENLRWLRPFARAAAVRAALICELLDLPTPGDVTTALADTPIERGSALVAERTDPAEKFTSRAKGLRALTSTLRAGGKSTGTATHTGVIISARLLDSVAHLLDAEAADLNADPTQAAAHRTAAQRRAAAIDLAAHRDDDPLLHRARDLQALLATPADMATSADLERVLAMAAALPAPLLFIGAPQHGHAVGPWKPPTDPDPDSPTVAVALVSIDDKLLTGPAIVDPGLTHTLTLQVQTDPWPAWVQRLDAELVSTLNDSELQRPALTWQRHQHADDESTYEGSGTLHVRYAVPTTQHAPPVLIRLTWRGVDEKGNPRNQPLDIAGHREFRVRPYDPARDATTQYEVFDEHLLAIYEQLAAAGYPHNQLQAFARLLNAISRAGLAMTWNKKYRRGQYVKERQFHDDLHAALLADPTLEGRVERGTALAHGFLDTRHDGITAELKVARDQPVSPQSATKYIGQPTQYAAADGTRLSILVILDMSRKVLPVGTPENYLFVLGPKQHGMTNSHSPSVVITLVINGNLPVPSSWSRRRTPTTDTP</sequence>
<accession>A0A328N251</accession>
<proteinExistence type="predicted"/>
<protein>
    <submittedName>
        <fullName evidence="1">Uncharacterized protein</fullName>
    </submittedName>
</protein>
<dbReference type="RefSeq" id="WP_112584324.1">
    <property type="nucleotide sequence ID" value="NZ_PYAA01000017.1"/>
</dbReference>
<dbReference type="SUPFAM" id="SSF48371">
    <property type="entry name" value="ARM repeat"/>
    <property type="match status" value="1"/>
</dbReference>
<dbReference type="Proteomes" id="UP000248966">
    <property type="component" value="Unassembled WGS sequence"/>
</dbReference>
<name>A0A328N251_9ACTN</name>
<dbReference type="EMBL" id="PYAA01000017">
    <property type="protein sequence ID" value="RAO00779.1"/>
    <property type="molecule type" value="Genomic_DNA"/>
</dbReference>
<evidence type="ECO:0000313" key="1">
    <source>
        <dbReference type="EMBL" id="RAO00779.1"/>
    </source>
</evidence>
<evidence type="ECO:0000313" key="2">
    <source>
        <dbReference type="Proteomes" id="UP000248966"/>
    </source>
</evidence>
<reference evidence="1 2" key="1">
    <citation type="submission" date="2018-03" db="EMBL/GenBank/DDBJ databases">
        <title>Defining the species Micromonospora saelicesensis and Micromonospora noduli under the framework of genomics.</title>
        <authorList>
            <person name="Riesco R."/>
            <person name="Trujillo M.E."/>
        </authorList>
    </citation>
    <scope>NUCLEOTIDE SEQUENCE [LARGE SCALE GENOMIC DNA]</scope>
    <source>
        <strain evidence="1 2">LAH08</strain>
    </source>
</reference>
<organism evidence="1 2">
    <name type="scientific">Micromonospora noduli</name>
    <dbReference type="NCBI Taxonomy" id="709876"/>
    <lineage>
        <taxon>Bacteria</taxon>
        <taxon>Bacillati</taxon>
        <taxon>Actinomycetota</taxon>
        <taxon>Actinomycetes</taxon>
        <taxon>Micromonosporales</taxon>
        <taxon>Micromonosporaceae</taxon>
        <taxon>Micromonospora</taxon>
    </lineage>
</organism>
<gene>
    <name evidence="1" type="ORF">LAH08_03032</name>
</gene>